<keyword evidence="2" id="KW-1185">Reference proteome</keyword>
<protein>
    <submittedName>
        <fullName evidence="1">Uncharacterized protein</fullName>
    </submittedName>
</protein>
<evidence type="ECO:0000313" key="2">
    <source>
        <dbReference type="Proteomes" id="UP001642484"/>
    </source>
</evidence>
<sequence length="52" mass="6238">ANRAKQRQVCLNCTKRAPRKAEEHTCRKCGEKWCERQPPGNRKRYCFKCRVD</sequence>
<reference evidence="1 2" key="1">
    <citation type="submission" date="2024-02" db="EMBL/GenBank/DDBJ databases">
        <authorList>
            <person name="Chen Y."/>
            <person name="Shah S."/>
            <person name="Dougan E. K."/>
            <person name="Thang M."/>
            <person name="Chan C."/>
        </authorList>
    </citation>
    <scope>NUCLEOTIDE SEQUENCE [LARGE SCALE GENOMIC DNA]</scope>
</reference>
<proteinExistence type="predicted"/>
<comment type="caution">
    <text evidence="1">The sequence shown here is derived from an EMBL/GenBank/DDBJ whole genome shotgun (WGS) entry which is preliminary data.</text>
</comment>
<dbReference type="Proteomes" id="UP001642484">
    <property type="component" value="Unassembled WGS sequence"/>
</dbReference>
<feature type="non-terminal residue" evidence="1">
    <location>
        <position position="1"/>
    </location>
</feature>
<name>A0ABP0HWH8_9DINO</name>
<evidence type="ECO:0000313" key="1">
    <source>
        <dbReference type="EMBL" id="CAK8994574.1"/>
    </source>
</evidence>
<gene>
    <name evidence="1" type="ORF">CCMP2556_LOCUS3700</name>
</gene>
<organism evidence="1 2">
    <name type="scientific">Durusdinium trenchii</name>
    <dbReference type="NCBI Taxonomy" id="1381693"/>
    <lineage>
        <taxon>Eukaryota</taxon>
        <taxon>Sar</taxon>
        <taxon>Alveolata</taxon>
        <taxon>Dinophyceae</taxon>
        <taxon>Suessiales</taxon>
        <taxon>Symbiodiniaceae</taxon>
        <taxon>Durusdinium</taxon>
    </lineage>
</organism>
<accession>A0ABP0HWH8</accession>
<dbReference type="EMBL" id="CAXAMN010001459">
    <property type="protein sequence ID" value="CAK8994574.1"/>
    <property type="molecule type" value="Genomic_DNA"/>
</dbReference>